<feature type="domain" description="Electron transfer flavoprotein alpha/beta-subunit N-terminal" evidence="7">
    <location>
        <begin position="25"/>
        <end position="212"/>
    </location>
</feature>
<dbReference type="SMART" id="SM00893">
    <property type="entry name" value="ETF"/>
    <property type="match status" value="1"/>
</dbReference>
<comment type="cofactor">
    <cofactor evidence="1">
        <name>FAD</name>
        <dbReference type="ChEBI" id="CHEBI:57692"/>
    </cofactor>
</comment>
<organism evidence="8 9">
    <name type="scientific">Nocardioides mangrovicus</name>
    <dbReference type="NCBI Taxonomy" id="2478913"/>
    <lineage>
        <taxon>Bacteria</taxon>
        <taxon>Bacillati</taxon>
        <taxon>Actinomycetota</taxon>
        <taxon>Actinomycetes</taxon>
        <taxon>Propionibacteriales</taxon>
        <taxon>Nocardioidaceae</taxon>
        <taxon>Nocardioides</taxon>
    </lineage>
</organism>
<comment type="function">
    <text evidence="6">The electron transfer flavoprotein serves as a specific electron acceptor for other dehydrogenases. It transfers the electrons to the main respiratory chain via ETF-ubiquinone oxidoreductase (ETF dehydrogenase).</text>
</comment>
<dbReference type="OrthoDB" id="9781325at2"/>
<dbReference type="GO" id="GO:0009055">
    <property type="term" value="F:electron transfer activity"/>
    <property type="evidence" value="ECO:0007669"/>
    <property type="project" value="InterPro"/>
</dbReference>
<dbReference type="EMBL" id="RDBE01000010">
    <property type="protein sequence ID" value="RLV47827.1"/>
    <property type="molecule type" value="Genomic_DNA"/>
</dbReference>
<evidence type="ECO:0000256" key="4">
    <source>
        <dbReference type="ARBA" id="ARBA00022448"/>
    </source>
</evidence>
<dbReference type="SUPFAM" id="SSF52402">
    <property type="entry name" value="Adenine nucleotide alpha hydrolases-like"/>
    <property type="match status" value="1"/>
</dbReference>
<dbReference type="PIRSF" id="PIRSF000090">
    <property type="entry name" value="Beta-ETF"/>
    <property type="match status" value="1"/>
</dbReference>
<dbReference type="Proteomes" id="UP000281708">
    <property type="component" value="Unassembled WGS sequence"/>
</dbReference>
<keyword evidence="5" id="KW-0249">Electron transport</keyword>
<proteinExistence type="inferred from homology"/>
<evidence type="ECO:0000256" key="5">
    <source>
        <dbReference type="ARBA" id="ARBA00022982"/>
    </source>
</evidence>
<gene>
    <name evidence="8" type="ORF">D9V37_17035</name>
</gene>
<evidence type="ECO:0000256" key="3">
    <source>
        <dbReference type="ARBA" id="ARBA00011355"/>
    </source>
</evidence>
<evidence type="ECO:0000256" key="1">
    <source>
        <dbReference type="ARBA" id="ARBA00001974"/>
    </source>
</evidence>
<protein>
    <submittedName>
        <fullName evidence="8">Electron transfer flavoprotein subunit beta/FixA family protein</fullName>
    </submittedName>
</protein>
<evidence type="ECO:0000313" key="8">
    <source>
        <dbReference type="EMBL" id="RLV47827.1"/>
    </source>
</evidence>
<dbReference type="InterPro" id="IPR014729">
    <property type="entry name" value="Rossmann-like_a/b/a_fold"/>
</dbReference>
<evidence type="ECO:0000256" key="6">
    <source>
        <dbReference type="ARBA" id="ARBA00025649"/>
    </source>
</evidence>
<evidence type="ECO:0000259" key="7">
    <source>
        <dbReference type="SMART" id="SM00893"/>
    </source>
</evidence>
<comment type="subunit">
    <text evidence="3">Heterodimer of an alpha and a beta subunit.</text>
</comment>
<dbReference type="GO" id="GO:0005829">
    <property type="term" value="C:cytosol"/>
    <property type="evidence" value="ECO:0007669"/>
    <property type="project" value="TreeGrafter"/>
</dbReference>
<dbReference type="PANTHER" id="PTHR21294:SF8">
    <property type="entry name" value="ELECTRON TRANSFER FLAVOPROTEIN SUBUNIT BETA"/>
    <property type="match status" value="1"/>
</dbReference>
<dbReference type="Pfam" id="PF01012">
    <property type="entry name" value="ETF"/>
    <property type="match status" value="1"/>
</dbReference>
<evidence type="ECO:0000313" key="9">
    <source>
        <dbReference type="Proteomes" id="UP000281708"/>
    </source>
</evidence>
<dbReference type="InterPro" id="IPR014730">
    <property type="entry name" value="ETF_a/b_N"/>
</dbReference>
<accession>A0A3L8NYU4</accession>
<sequence length="250" mass="26128">MTDVLVCIKRVPDTSGQVLLTDDEQSVDARFVGFTVSNHEHAAVELAIRMADATGGTVTLLSVGPADAVEQLRSTLALGCQAAVLVEAEPTGLGPADVAAEIAAVVQDKAFDLVLLGNDAADSGDFQVPVRLAYALDRPIVVGASSVEIADGRLKSFVDGPEGEETYDLPLPAVVSVLEGGVEPRYPSLKGRMAAKKVEIETRTPTREPVGANRVRLTLPPAEPNEVEVLGEGPGTAPAVVDLFERLAVL</sequence>
<keyword evidence="4" id="KW-0813">Transport</keyword>
<keyword evidence="9" id="KW-1185">Reference proteome</keyword>
<dbReference type="AlphaFoldDB" id="A0A3L8NYU4"/>
<dbReference type="InterPro" id="IPR012255">
    <property type="entry name" value="ETF_b"/>
</dbReference>
<dbReference type="RefSeq" id="WP_121807333.1">
    <property type="nucleotide sequence ID" value="NZ_RDBE01000010.1"/>
</dbReference>
<reference evidence="8 9" key="1">
    <citation type="submission" date="2018-10" db="EMBL/GenBank/DDBJ databases">
        <title>Marmoricola sp. 4Q3S-7 whole genome shotgun sequence.</title>
        <authorList>
            <person name="Li F."/>
        </authorList>
    </citation>
    <scope>NUCLEOTIDE SEQUENCE [LARGE SCALE GENOMIC DNA]</scope>
    <source>
        <strain evidence="8 9">4Q3S-7</strain>
    </source>
</reference>
<dbReference type="Gene3D" id="3.40.50.620">
    <property type="entry name" value="HUPs"/>
    <property type="match status" value="1"/>
</dbReference>
<evidence type="ECO:0000256" key="2">
    <source>
        <dbReference type="ARBA" id="ARBA00007557"/>
    </source>
</evidence>
<dbReference type="PANTHER" id="PTHR21294">
    <property type="entry name" value="ELECTRON TRANSFER FLAVOPROTEIN BETA-SUBUNIT"/>
    <property type="match status" value="1"/>
</dbReference>
<comment type="caution">
    <text evidence="8">The sequence shown here is derived from an EMBL/GenBank/DDBJ whole genome shotgun (WGS) entry which is preliminary data.</text>
</comment>
<name>A0A3L8NYU4_9ACTN</name>
<comment type="similarity">
    <text evidence="2">Belongs to the ETF beta-subunit/FixA family.</text>
</comment>